<feature type="domain" description="HTH marR-type" evidence="1">
    <location>
        <begin position="29"/>
        <end position="128"/>
    </location>
</feature>
<organism evidence="2 3">
    <name type="scientific">Roseovarius azorensis</name>
    <dbReference type="NCBI Taxonomy" id="1287727"/>
    <lineage>
        <taxon>Bacteria</taxon>
        <taxon>Pseudomonadati</taxon>
        <taxon>Pseudomonadota</taxon>
        <taxon>Alphaproteobacteria</taxon>
        <taxon>Rhodobacterales</taxon>
        <taxon>Roseobacteraceae</taxon>
        <taxon>Roseovarius</taxon>
    </lineage>
</organism>
<dbReference type="SMART" id="SM00347">
    <property type="entry name" value="HTH_MARR"/>
    <property type="match status" value="1"/>
</dbReference>
<dbReference type="AlphaFoldDB" id="A0A1H7GYX2"/>
<dbReference type="PANTHER" id="PTHR39515">
    <property type="entry name" value="CONSERVED PROTEIN"/>
    <property type="match status" value="1"/>
</dbReference>
<dbReference type="InterPro" id="IPR036388">
    <property type="entry name" value="WH-like_DNA-bd_sf"/>
</dbReference>
<name>A0A1H7GYX2_9RHOB</name>
<proteinExistence type="predicted"/>
<dbReference type="InterPro" id="IPR000835">
    <property type="entry name" value="HTH_MarR-typ"/>
</dbReference>
<dbReference type="InterPro" id="IPR052526">
    <property type="entry name" value="HTH-type_Bedaq_tolerance"/>
</dbReference>
<dbReference type="Proteomes" id="UP000199582">
    <property type="component" value="Unassembled WGS sequence"/>
</dbReference>
<dbReference type="Pfam" id="PF12802">
    <property type="entry name" value="MarR_2"/>
    <property type="match status" value="1"/>
</dbReference>
<dbReference type="Gene3D" id="1.10.10.10">
    <property type="entry name" value="Winged helix-like DNA-binding domain superfamily/Winged helix DNA-binding domain"/>
    <property type="match status" value="1"/>
</dbReference>
<reference evidence="2 3" key="1">
    <citation type="submission" date="2016-10" db="EMBL/GenBank/DDBJ databases">
        <authorList>
            <person name="de Groot N.N."/>
        </authorList>
    </citation>
    <scope>NUCLEOTIDE SEQUENCE [LARGE SCALE GENOMIC DNA]</scope>
    <source>
        <strain evidence="2 3">DSM 100674</strain>
    </source>
</reference>
<protein>
    <submittedName>
        <fullName evidence="2">DNA-binding transcriptional regulator, MarR family</fullName>
    </submittedName>
</protein>
<dbReference type="SUPFAM" id="SSF46785">
    <property type="entry name" value="Winged helix' DNA-binding domain"/>
    <property type="match status" value="1"/>
</dbReference>
<keyword evidence="2" id="KW-0238">DNA-binding</keyword>
<keyword evidence="3" id="KW-1185">Reference proteome</keyword>
<gene>
    <name evidence="2" type="ORF">SAMN05443999_101390</name>
</gene>
<dbReference type="STRING" id="1287727.SAMN05443999_101390"/>
<dbReference type="GO" id="GO:0003700">
    <property type="term" value="F:DNA-binding transcription factor activity"/>
    <property type="evidence" value="ECO:0007669"/>
    <property type="project" value="InterPro"/>
</dbReference>
<dbReference type="PANTHER" id="PTHR39515:SF2">
    <property type="entry name" value="HTH-TYPE TRANSCRIPTIONAL REGULATOR RV0880"/>
    <property type="match status" value="1"/>
</dbReference>
<dbReference type="GO" id="GO:0003677">
    <property type="term" value="F:DNA binding"/>
    <property type="evidence" value="ECO:0007669"/>
    <property type="project" value="UniProtKB-KW"/>
</dbReference>
<dbReference type="EMBL" id="FOAG01000001">
    <property type="protein sequence ID" value="SEK41840.1"/>
    <property type="molecule type" value="Genomic_DNA"/>
</dbReference>
<evidence type="ECO:0000313" key="3">
    <source>
        <dbReference type="Proteomes" id="UP000199582"/>
    </source>
</evidence>
<accession>A0A1H7GYX2</accession>
<dbReference type="RefSeq" id="WP_175544660.1">
    <property type="nucleotide sequence ID" value="NZ_FOAG01000001.1"/>
</dbReference>
<evidence type="ECO:0000313" key="2">
    <source>
        <dbReference type="EMBL" id="SEK41840.1"/>
    </source>
</evidence>
<sequence length="139" mass="15356">MPDSLTLDLYHAARGFQERLTRHLAAALRDRHGIPLSPAQLSFLAALLCGENTASEVARRIGVSRQATQRQAAALAEMGYLRLCPDPERRNQSLITFTDAGTRLMALCRAILAAWEDDLAQESETLRRAAEIMARALPE</sequence>
<dbReference type="InterPro" id="IPR036390">
    <property type="entry name" value="WH_DNA-bd_sf"/>
</dbReference>
<evidence type="ECO:0000259" key="1">
    <source>
        <dbReference type="SMART" id="SM00347"/>
    </source>
</evidence>